<dbReference type="InterPro" id="IPR005594">
    <property type="entry name" value="YadA_C"/>
</dbReference>
<dbReference type="InterPro" id="IPR008635">
    <property type="entry name" value="Coiled_stalk_dom"/>
</dbReference>
<feature type="domain" description="Trimeric autotransporter adhesin YadA-like stalk" evidence="14">
    <location>
        <begin position="250"/>
        <end position="282"/>
    </location>
</feature>
<name>U7UNM5_9FIRM</name>
<dbReference type="Pfam" id="PF03895">
    <property type="entry name" value="YadA_anchor"/>
    <property type="match status" value="1"/>
</dbReference>
<dbReference type="STRING" id="1111454.HMPREF1250_0625"/>
<evidence type="ECO:0000256" key="8">
    <source>
        <dbReference type="ARBA" id="ARBA00022927"/>
    </source>
</evidence>
<protein>
    <submittedName>
        <fullName evidence="15">YadA-like C-terminal domain protein</fullName>
    </submittedName>
</protein>
<dbReference type="InterPro" id="IPR011049">
    <property type="entry name" value="Serralysin-like_metalloprot_C"/>
</dbReference>
<dbReference type="eggNOG" id="COG5295">
    <property type="taxonomic scope" value="Bacteria"/>
</dbReference>
<dbReference type="SUPFAM" id="SSF54523">
    <property type="entry name" value="Pili subunits"/>
    <property type="match status" value="1"/>
</dbReference>
<dbReference type="Pfam" id="PF05662">
    <property type="entry name" value="YadA_stalk"/>
    <property type="match status" value="3"/>
</dbReference>
<feature type="domain" description="Trimeric autotransporter adhesin YadA-like head" evidence="13">
    <location>
        <begin position="131"/>
        <end position="151"/>
    </location>
</feature>
<dbReference type="EMBL" id="AWXA01000011">
    <property type="protein sequence ID" value="ERT61047.1"/>
    <property type="molecule type" value="Genomic_DNA"/>
</dbReference>
<dbReference type="InterPro" id="IPR008640">
    <property type="entry name" value="Adhesin_Head_dom"/>
</dbReference>
<dbReference type="GO" id="GO:0009986">
    <property type="term" value="C:cell surface"/>
    <property type="evidence" value="ECO:0007669"/>
    <property type="project" value="UniProtKB-SubCell"/>
</dbReference>
<evidence type="ECO:0000256" key="6">
    <source>
        <dbReference type="ARBA" id="ARBA00022692"/>
    </source>
</evidence>
<dbReference type="OrthoDB" id="2216692at2"/>
<dbReference type="Proteomes" id="UP000017090">
    <property type="component" value="Unassembled WGS sequence"/>
</dbReference>
<evidence type="ECO:0000256" key="11">
    <source>
        <dbReference type="SAM" id="Coils"/>
    </source>
</evidence>
<feature type="domain" description="Trimeric autotransporter adhesin YadA-like head" evidence="13">
    <location>
        <begin position="160"/>
        <end position="186"/>
    </location>
</feature>
<keyword evidence="11" id="KW-0175">Coiled coil</keyword>
<evidence type="ECO:0000259" key="14">
    <source>
        <dbReference type="Pfam" id="PF05662"/>
    </source>
</evidence>
<dbReference type="AlphaFoldDB" id="U7UNM5"/>
<keyword evidence="7" id="KW-0732">Signal</keyword>
<dbReference type="PATRIC" id="fig|1111454.3.peg.716"/>
<evidence type="ECO:0000259" key="13">
    <source>
        <dbReference type="Pfam" id="PF05658"/>
    </source>
</evidence>
<feature type="domain" description="Trimeric autotransporter adhesin YadA-like stalk" evidence="14">
    <location>
        <begin position="626"/>
        <end position="662"/>
    </location>
</feature>
<dbReference type="GO" id="GO:0015031">
    <property type="term" value="P:protein transport"/>
    <property type="evidence" value="ECO:0007669"/>
    <property type="project" value="UniProtKB-KW"/>
</dbReference>
<keyword evidence="5" id="KW-1134">Transmembrane beta strand</keyword>
<evidence type="ECO:0000256" key="4">
    <source>
        <dbReference type="ARBA" id="ARBA00022448"/>
    </source>
</evidence>
<dbReference type="RefSeq" id="WP_023053214.1">
    <property type="nucleotide sequence ID" value="NZ_AWXA01000011.1"/>
</dbReference>
<dbReference type="CDD" id="cd12820">
    <property type="entry name" value="LbR_YadA-like"/>
    <property type="match status" value="1"/>
</dbReference>
<evidence type="ECO:0000256" key="3">
    <source>
        <dbReference type="ARBA" id="ARBA00005848"/>
    </source>
</evidence>
<feature type="coiled-coil region" evidence="11">
    <location>
        <begin position="756"/>
        <end position="786"/>
    </location>
</feature>
<organism evidence="15 16">
    <name type="scientific">Megasphaera vaginalis</name>
    <name type="common">ex Srinivasan et al. 2021</name>
    <dbReference type="NCBI Taxonomy" id="1111454"/>
    <lineage>
        <taxon>Bacteria</taxon>
        <taxon>Bacillati</taxon>
        <taxon>Bacillota</taxon>
        <taxon>Negativicutes</taxon>
        <taxon>Veillonellales</taxon>
        <taxon>Veillonellaceae</taxon>
        <taxon>Megasphaera</taxon>
    </lineage>
</organism>
<evidence type="ECO:0000259" key="12">
    <source>
        <dbReference type="Pfam" id="PF03895"/>
    </source>
</evidence>
<keyword evidence="6" id="KW-0812">Transmembrane</keyword>
<feature type="domain" description="Trimeric autotransporter adhesin YadA-like head" evidence="13">
    <location>
        <begin position="202"/>
        <end position="228"/>
    </location>
</feature>
<comment type="similarity">
    <text evidence="3">Belongs to the autotransporter-2 (AT-2) (TC 1.B.40) family.</text>
</comment>
<keyword evidence="10" id="KW-0998">Cell outer membrane</keyword>
<feature type="domain" description="Trimeric autotransporter adhesin YadA-like head" evidence="13">
    <location>
        <begin position="71"/>
        <end position="91"/>
    </location>
</feature>
<evidence type="ECO:0000256" key="7">
    <source>
        <dbReference type="ARBA" id="ARBA00022729"/>
    </source>
</evidence>
<gene>
    <name evidence="15" type="ORF">HMPREF1250_0625</name>
</gene>
<feature type="domain" description="Trimeric autotransporter adhesin YadA-like stalk" evidence="14">
    <location>
        <begin position="450"/>
        <end position="490"/>
    </location>
</feature>
<dbReference type="Gene3D" id="2.150.10.10">
    <property type="entry name" value="Serralysin-like metalloprotease, C-terminal"/>
    <property type="match status" value="3"/>
</dbReference>
<feature type="domain" description="Trimeric autotransporter adhesin YadA-like C-terminal membrane anchor" evidence="12">
    <location>
        <begin position="694"/>
        <end position="744"/>
    </location>
</feature>
<dbReference type="Gene3D" id="6.10.250.2120">
    <property type="match status" value="1"/>
</dbReference>
<evidence type="ECO:0000256" key="10">
    <source>
        <dbReference type="ARBA" id="ARBA00023237"/>
    </source>
</evidence>
<evidence type="ECO:0000256" key="1">
    <source>
        <dbReference type="ARBA" id="ARBA00004241"/>
    </source>
</evidence>
<proteinExistence type="inferred from homology"/>
<evidence type="ECO:0000256" key="9">
    <source>
        <dbReference type="ARBA" id="ARBA00023136"/>
    </source>
</evidence>
<dbReference type="Pfam" id="PF05658">
    <property type="entry name" value="YadA_head"/>
    <property type="match status" value="5"/>
</dbReference>
<keyword evidence="16" id="KW-1185">Reference proteome</keyword>
<evidence type="ECO:0000256" key="2">
    <source>
        <dbReference type="ARBA" id="ARBA00004442"/>
    </source>
</evidence>
<feature type="domain" description="Trimeric autotransporter adhesin YadA-like head" evidence="13">
    <location>
        <begin position="531"/>
        <end position="552"/>
    </location>
</feature>
<dbReference type="SUPFAM" id="SSF101967">
    <property type="entry name" value="Adhesin YadA, collagen-binding domain"/>
    <property type="match status" value="4"/>
</dbReference>
<dbReference type="Gene3D" id="3.30.1300.30">
    <property type="entry name" value="GSPII I/J protein-like"/>
    <property type="match status" value="1"/>
</dbReference>
<keyword evidence="4" id="KW-0813">Transport</keyword>
<evidence type="ECO:0000313" key="16">
    <source>
        <dbReference type="Proteomes" id="UP000017090"/>
    </source>
</evidence>
<evidence type="ECO:0000313" key="15">
    <source>
        <dbReference type="EMBL" id="ERT61047.1"/>
    </source>
</evidence>
<evidence type="ECO:0000256" key="5">
    <source>
        <dbReference type="ARBA" id="ARBA00022452"/>
    </source>
</evidence>
<dbReference type="InterPro" id="IPR045584">
    <property type="entry name" value="Pilin-like"/>
</dbReference>
<reference evidence="15 16" key="1">
    <citation type="submission" date="2013-09" db="EMBL/GenBank/DDBJ databases">
        <authorList>
            <person name="Durkin A.S."/>
            <person name="Haft D.R."/>
            <person name="McCorrison J."/>
            <person name="Torralba M."/>
            <person name="Gillis M."/>
            <person name="Haft D.H."/>
            <person name="Methe B."/>
            <person name="Sutton G."/>
            <person name="Nelson K.E."/>
        </authorList>
    </citation>
    <scope>NUCLEOTIDE SEQUENCE [LARGE SCALE GENOMIC DNA]</scope>
    <source>
        <strain evidence="15 16">BV3C16-1</strain>
    </source>
</reference>
<dbReference type="GO" id="GO:0009279">
    <property type="term" value="C:cell outer membrane"/>
    <property type="evidence" value="ECO:0007669"/>
    <property type="project" value="UniProtKB-SubCell"/>
</dbReference>
<accession>U7UNM5</accession>
<keyword evidence="9" id="KW-0472">Membrane</keyword>
<comment type="subcellular location">
    <subcellularLocation>
        <location evidence="2">Cell outer membrane</location>
    </subcellularLocation>
    <subcellularLocation>
        <location evidence="1">Cell surface</location>
    </subcellularLocation>
</comment>
<keyword evidence="8" id="KW-0653">Protein transport</keyword>
<comment type="caution">
    <text evidence="15">The sequence shown here is derived from an EMBL/GenBank/DDBJ whole genome shotgun (WGS) entry which is preliminary data.</text>
</comment>
<sequence>MTKYGNTHRTLSLRILCALLLGTCLLGGHGTVSAIVYTMTPTNTNKNIRVNANSGSVELTLSGLATKPWQTALGDDAEATGNHATAIGAYAKATAQGNTALGDNAKAEGTSADGMSATAIGAGAYATRGGSSLGNYAYARGDNSVAFGSGAKTGTESSPASGTEAIAIGYTAKAQKKWAIAIGSGANADGESATVLGYKAKASGKNALALGYNATASLENSVAIGYNSSVGAANTVSFGSSGATRRLMYVSAGESDTDAANFGQLIRSAGLSGSKLQFYTQAANKAFEVDLSSLSGAGGAVIGGGSVAYTATGNGTLTLKNGVGSTIASIAGFTDKYTTGVELVGNTVTFTRNDGGTYSFELPASAGSGGMASLKFAGDDGPVITKTDGQKMDILGGAAPAALSDNNIGVASEAGALKVKLAKDIQGISSLTTESGVKIDAAGLHAGNKKVTGVADGTADSDAVNFKQLKNLDKKMTGNTTAIAANKADIAANKAAINSIKTQDGVVAPAGTAKATEFVKGTTVYDYLHGNTISLGKDSAATGMNSIAIGFGNQVTGKGSGAFGDPTTITGNGSYSVGNGNTISGNNTFVLGSNVNTSAKNAVVLGNNSEGADNAVSVGAKGSERQIKNVADGTADSDAVTVRQLNKAAGFDVNTIDADLKAANNHISSLDNRLSKVGAGAAALAALHPMDLTDDKWSVAAGLGHYKNANAAAVGLFYRPSEAVLLSVGGAFGGGENMLNAGVSVAVGSGTVKGTSGTMAKRVADLEADNENLRRELEEIKAMLKK</sequence>